<evidence type="ECO:0000256" key="9">
    <source>
        <dbReference type="PROSITE-ProRule" id="PRU00723"/>
    </source>
</evidence>
<keyword evidence="2 9" id="KW-0863">Zinc-finger</keyword>
<keyword evidence="6" id="KW-0443">Lipid metabolism</keyword>
<evidence type="ECO:0000256" key="2">
    <source>
        <dbReference type="ARBA" id="ARBA00022771"/>
    </source>
</evidence>
<organism evidence="13 14">
    <name type="scientific">Capsaspora owczarzaki (strain ATCC 30864)</name>
    <dbReference type="NCBI Taxonomy" id="595528"/>
    <lineage>
        <taxon>Eukaryota</taxon>
        <taxon>Filasterea</taxon>
        <taxon>Capsaspora</taxon>
    </lineage>
</organism>
<dbReference type="AlphaFoldDB" id="A0A0D2VS02"/>
<dbReference type="Proteomes" id="UP000008743">
    <property type="component" value="Unassembled WGS sequence"/>
</dbReference>
<dbReference type="STRING" id="595528.A0A0D2VS02"/>
<dbReference type="InParanoid" id="A0A0D2VS02"/>
<evidence type="ECO:0000256" key="1">
    <source>
        <dbReference type="ARBA" id="ARBA00022723"/>
    </source>
</evidence>
<feature type="domain" description="PLD phosphodiesterase" evidence="11">
    <location>
        <begin position="163"/>
        <end position="190"/>
    </location>
</feature>
<gene>
    <name evidence="13" type="ORF">CAOG_004514</name>
</gene>
<evidence type="ECO:0000256" key="10">
    <source>
        <dbReference type="SAM" id="MobiDB-lite"/>
    </source>
</evidence>
<feature type="compositionally biased region" description="Low complexity" evidence="10">
    <location>
        <begin position="1"/>
        <end position="43"/>
    </location>
</feature>
<feature type="zinc finger region" description="C3H1-type" evidence="9">
    <location>
        <begin position="67"/>
        <end position="90"/>
    </location>
</feature>
<keyword evidence="1 9" id="KW-0479">Metal-binding</keyword>
<dbReference type="InterPro" id="IPR051406">
    <property type="entry name" value="PLD_domain"/>
</dbReference>
<dbReference type="OMA" id="RIWEEFD"/>
<dbReference type="InterPro" id="IPR000571">
    <property type="entry name" value="Znf_CCCH"/>
</dbReference>
<sequence length="228" mass="25472">MGQILSSSSSSSHQRQHQQPHQQQPQQPHQQQQQQQQQRQPPSQKAPATATGANRLQVVFFPDANLVCKFWLEQGACRHGASCKFAHTQTGLATLLKALHSARATLDVCVFTITCDQISDALIEAHKRGVKVRVISDNDQKDTLGSDIHRMAQAGIPTRTDAEASHMHHKFAIVDNSLVLNGSFNWTRQAVLQNQENVVISDDPRLSHAFAAQFESLWQKYARNLVKN</sequence>
<evidence type="ECO:0000256" key="8">
    <source>
        <dbReference type="ARBA" id="ARBA00040549"/>
    </source>
</evidence>
<dbReference type="CDD" id="cd09171">
    <property type="entry name" value="PLDc_vPLD6_like"/>
    <property type="match status" value="1"/>
</dbReference>
<feature type="region of interest" description="Disordered" evidence="10">
    <location>
        <begin position="1"/>
        <end position="50"/>
    </location>
</feature>
<evidence type="ECO:0000256" key="7">
    <source>
        <dbReference type="ARBA" id="ARBA00038012"/>
    </source>
</evidence>
<dbReference type="Pfam" id="PF13091">
    <property type="entry name" value="PLDc_2"/>
    <property type="match status" value="1"/>
</dbReference>
<dbReference type="InterPro" id="IPR036855">
    <property type="entry name" value="Znf_CCCH_sf"/>
</dbReference>
<dbReference type="PANTHER" id="PTHR43856">
    <property type="entry name" value="CARDIOLIPIN HYDROLASE"/>
    <property type="match status" value="1"/>
</dbReference>
<dbReference type="EMBL" id="KE346366">
    <property type="protein sequence ID" value="KJE93767.1"/>
    <property type="molecule type" value="Genomic_DNA"/>
</dbReference>
<dbReference type="Gene3D" id="4.10.1000.10">
    <property type="entry name" value="Zinc finger, CCCH-type"/>
    <property type="match status" value="1"/>
</dbReference>
<proteinExistence type="inferred from homology"/>
<dbReference type="GO" id="GO:0016891">
    <property type="term" value="F:RNA endonuclease activity producing 5'-phosphomonoesters, hydrolytic mechanism"/>
    <property type="evidence" value="ECO:0007669"/>
    <property type="project" value="TreeGrafter"/>
</dbReference>
<evidence type="ECO:0000256" key="4">
    <source>
        <dbReference type="ARBA" id="ARBA00022833"/>
    </source>
</evidence>
<keyword evidence="3" id="KW-0378">Hydrolase</keyword>
<evidence type="ECO:0000256" key="3">
    <source>
        <dbReference type="ARBA" id="ARBA00022801"/>
    </source>
</evidence>
<evidence type="ECO:0000259" key="11">
    <source>
        <dbReference type="PROSITE" id="PS50035"/>
    </source>
</evidence>
<name>A0A0D2VS02_CAPO3</name>
<dbReference type="RefSeq" id="XP_004347261.1">
    <property type="nucleotide sequence ID" value="XM_004347211.2"/>
</dbReference>
<protein>
    <recommendedName>
        <fullName evidence="8">Mitochondrial cardiolipin hydrolase</fullName>
    </recommendedName>
</protein>
<dbReference type="InterPro" id="IPR025202">
    <property type="entry name" value="PLD-like_dom"/>
</dbReference>
<evidence type="ECO:0000256" key="6">
    <source>
        <dbReference type="ARBA" id="ARBA00023098"/>
    </source>
</evidence>
<reference evidence="14" key="1">
    <citation type="submission" date="2011-02" db="EMBL/GenBank/DDBJ databases">
        <title>The Genome Sequence of Capsaspora owczarzaki ATCC 30864.</title>
        <authorList>
            <person name="Russ C."/>
            <person name="Cuomo C."/>
            <person name="Burger G."/>
            <person name="Gray M.W."/>
            <person name="Holland P.W.H."/>
            <person name="King N."/>
            <person name="Lang F.B.F."/>
            <person name="Roger A.J."/>
            <person name="Ruiz-Trillo I."/>
            <person name="Young S.K."/>
            <person name="Zeng Q."/>
            <person name="Gargeya S."/>
            <person name="Alvarado L."/>
            <person name="Berlin A."/>
            <person name="Chapman S.B."/>
            <person name="Chen Z."/>
            <person name="Freedman E."/>
            <person name="Gellesch M."/>
            <person name="Goldberg J."/>
            <person name="Griggs A."/>
            <person name="Gujja S."/>
            <person name="Heilman E."/>
            <person name="Heiman D."/>
            <person name="Howarth C."/>
            <person name="Mehta T."/>
            <person name="Neiman D."/>
            <person name="Pearson M."/>
            <person name="Roberts A."/>
            <person name="Saif S."/>
            <person name="Shea T."/>
            <person name="Shenoy N."/>
            <person name="Sisk P."/>
            <person name="Stolte C."/>
            <person name="Sykes S."/>
            <person name="White J."/>
            <person name="Yandava C."/>
            <person name="Haas B."/>
            <person name="Nusbaum C."/>
            <person name="Birren B."/>
        </authorList>
    </citation>
    <scope>NUCLEOTIDE SEQUENCE</scope>
    <source>
        <strain evidence="14">ATCC 30864</strain>
    </source>
</reference>
<feature type="domain" description="C3H1-type" evidence="12">
    <location>
        <begin position="67"/>
        <end position="90"/>
    </location>
</feature>
<dbReference type="Gene3D" id="3.30.870.10">
    <property type="entry name" value="Endonuclease Chain A"/>
    <property type="match status" value="1"/>
</dbReference>
<dbReference type="GO" id="GO:0008270">
    <property type="term" value="F:zinc ion binding"/>
    <property type="evidence" value="ECO:0007669"/>
    <property type="project" value="UniProtKB-KW"/>
</dbReference>
<dbReference type="GO" id="GO:0005739">
    <property type="term" value="C:mitochondrion"/>
    <property type="evidence" value="ECO:0007669"/>
    <property type="project" value="TreeGrafter"/>
</dbReference>
<dbReference type="SUPFAM" id="SSF90229">
    <property type="entry name" value="CCCH zinc finger"/>
    <property type="match status" value="1"/>
</dbReference>
<evidence type="ECO:0000313" key="14">
    <source>
        <dbReference type="Proteomes" id="UP000008743"/>
    </source>
</evidence>
<dbReference type="eggNOG" id="ENOG502RXG9">
    <property type="taxonomic scope" value="Eukaryota"/>
</dbReference>
<dbReference type="PhylomeDB" id="A0A0D2VS02"/>
<dbReference type="Pfam" id="PF00642">
    <property type="entry name" value="zf-CCCH"/>
    <property type="match status" value="1"/>
</dbReference>
<dbReference type="PROSITE" id="PS50103">
    <property type="entry name" value="ZF_C3H1"/>
    <property type="match status" value="1"/>
</dbReference>
<dbReference type="GO" id="GO:0016042">
    <property type="term" value="P:lipid catabolic process"/>
    <property type="evidence" value="ECO:0007669"/>
    <property type="project" value="UniProtKB-KW"/>
</dbReference>
<accession>A0A0D2VS02</accession>
<keyword evidence="14" id="KW-1185">Reference proteome</keyword>
<dbReference type="SMART" id="SM00356">
    <property type="entry name" value="ZnF_C3H1"/>
    <property type="match status" value="1"/>
</dbReference>
<evidence type="ECO:0000256" key="5">
    <source>
        <dbReference type="ARBA" id="ARBA00022963"/>
    </source>
</evidence>
<keyword evidence="5" id="KW-0442">Lipid degradation</keyword>
<dbReference type="InterPro" id="IPR001736">
    <property type="entry name" value="PLipase_D/transphosphatidylase"/>
</dbReference>
<dbReference type="OrthoDB" id="5205528at2759"/>
<evidence type="ECO:0000313" key="13">
    <source>
        <dbReference type="EMBL" id="KJE93767.1"/>
    </source>
</evidence>
<comment type="similarity">
    <text evidence="7">Belongs to the phospholipase D family. MitoPLD/Zucchini subfamily.</text>
</comment>
<dbReference type="PROSITE" id="PS50035">
    <property type="entry name" value="PLD"/>
    <property type="match status" value="1"/>
</dbReference>
<dbReference type="PANTHER" id="PTHR43856:SF1">
    <property type="entry name" value="MITOCHONDRIAL CARDIOLIPIN HYDROLASE"/>
    <property type="match status" value="1"/>
</dbReference>
<dbReference type="SUPFAM" id="SSF56024">
    <property type="entry name" value="Phospholipase D/nuclease"/>
    <property type="match status" value="1"/>
</dbReference>
<evidence type="ECO:0000259" key="12">
    <source>
        <dbReference type="PROSITE" id="PS50103"/>
    </source>
</evidence>
<keyword evidence="4 9" id="KW-0862">Zinc</keyword>